<evidence type="ECO:0000256" key="2">
    <source>
        <dbReference type="ARBA" id="ARBA00004167"/>
    </source>
</evidence>
<comment type="catalytic activity">
    <reaction evidence="1">
        <text>S-ubiquitinyl-[E2 ubiquitin-conjugating enzyme]-L-cysteine + [acceptor protein]-L-lysine = [E2 ubiquitin-conjugating enzyme]-L-cysteine + N(6)-ubiquitinyl-[acceptor protein]-L-lysine.</text>
        <dbReference type="EC" id="2.3.2.27"/>
    </reaction>
</comment>
<evidence type="ECO:0000256" key="5">
    <source>
        <dbReference type="ARBA" id="ARBA00022679"/>
    </source>
</evidence>
<keyword evidence="5" id="KW-0808">Transferase</keyword>
<feature type="transmembrane region" description="Helical" evidence="16">
    <location>
        <begin position="37"/>
        <end position="56"/>
    </location>
</feature>
<keyword evidence="6 16" id="KW-0812">Transmembrane</keyword>
<evidence type="ECO:0000256" key="14">
    <source>
        <dbReference type="ARBA" id="ARBA00024209"/>
    </source>
</evidence>
<evidence type="ECO:0000313" key="19">
    <source>
        <dbReference type="EMBL" id="KZV52336.1"/>
    </source>
</evidence>
<dbReference type="FunFam" id="3.30.40.10:FF:000285">
    <property type="entry name" value="RING-H2 finger protein ATL43"/>
    <property type="match status" value="1"/>
</dbReference>
<evidence type="ECO:0000256" key="17">
    <source>
        <dbReference type="SAM" id="SignalP"/>
    </source>
</evidence>
<comment type="similarity">
    <text evidence="14">Belongs to the RING-type zinc finger family. ATL subfamily.</text>
</comment>
<dbReference type="InterPro" id="IPR013083">
    <property type="entry name" value="Znf_RING/FYVE/PHD"/>
</dbReference>
<keyword evidence="11" id="KW-0862">Zinc</keyword>
<dbReference type="OrthoDB" id="8062037at2759"/>
<evidence type="ECO:0000256" key="12">
    <source>
        <dbReference type="ARBA" id="ARBA00022989"/>
    </source>
</evidence>
<keyword evidence="10" id="KW-0833">Ubl conjugation pathway</keyword>
<keyword evidence="8 17" id="KW-0732">Signal</keyword>
<dbReference type="Pfam" id="PF13639">
    <property type="entry name" value="zf-RING_2"/>
    <property type="match status" value="1"/>
</dbReference>
<evidence type="ECO:0000256" key="10">
    <source>
        <dbReference type="ARBA" id="ARBA00022786"/>
    </source>
</evidence>
<evidence type="ECO:0000256" key="8">
    <source>
        <dbReference type="ARBA" id="ARBA00022729"/>
    </source>
</evidence>
<evidence type="ECO:0000256" key="11">
    <source>
        <dbReference type="ARBA" id="ARBA00022833"/>
    </source>
</evidence>
<dbReference type="InterPro" id="IPR001841">
    <property type="entry name" value="Znf_RING"/>
</dbReference>
<evidence type="ECO:0000256" key="4">
    <source>
        <dbReference type="ARBA" id="ARBA00012483"/>
    </source>
</evidence>
<dbReference type="PANTHER" id="PTHR46539">
    <property type="entry name" value="E3 UBIQUITIN-PROTEIN LIGASE ATL42"/>
    <property type="match status" value="1"/>
</dbReference>
<evidence type="ECO:0000256" key="13">
    <source>
        <dbReference type="ARBA" id="ARBA00023136"/>
    </source>
</evidence>
<sequence>MIKSLILVHFILLVVIFDVRAQVVENSHGSKNFKPSVDLVVAFLSATFLLTFLLLLHAKFCHRGAPDIRNARGRIRDGVFRLRPASSGVDKAVIDSLPCFRFSSMHGSREGLECSVCLSKFEDVEILRLLPKCQHAFHVECIDQWLENHSTCPLCRREISLEDVSELYCSDTLWSLRSQSGDQLRDGSSFELYVQREENGLASSRFSFGRRFRLCSHQGAGGGERRVYYDQFQKRFHRFNHRVVGYSNAVFKNRWSSVSSSDLVFWNSEFLSESSARFVSEESMEVEEIQDENDQMKSTNINQTGQSFLNFPGLPTASDSPKLLELGSNFPHPEIVVHPRFTESDDSFLIENSESERIRRLWISIARKTAQWFTNRESMASKFSNPVAAILQAWSNYAIGRDEYTWLDVAQSLAESVKIGDNVSGAAILQAWSNYAIGRDEYTWLDVAQSLAESVKIGDNVSGDDFVLLVI</sequence>
<keyword evidence="12 16" id="KW-1133">Transmembrane helix</keyword>
<evidence type="ECO:0000256" key="1">
    <source>
        <dbReference type="ARBA" id="ARBA00000900"/>
    </source>
</evidence>
<dbReference type="CDD" id="cd16461">
    <property type="entry name" value="RING-H2_EL5-like"/>
    <property type="match status" value="1"/>
</dbReference>
<dbReference type="GO" id="GO:0008270">
    <property type="term" value="F:zinc ion binding"/>
    <property type="evidence" value="ECO:0007669"/>
    <property type="project" value="UniProtKB-KW"/>
</dbReference>
<feature type="chain" id="PRO_5016362049" description="RING-type E3 ubiquitin transferase" evidence="17">
    <location>
        <begin position="22"/>
        <end position="471"/>
    </location>
</feature>
<dbReference type="PANTHER" id="PTHR46539:SF1">
    <property type="entry name" value="E3 UBIQUITIN-PROTEIN LIGASE ATL42"/>
    <property type="match status" value="1"/>
</dbReference>
<dbReference type="GO" id="GO:0061630">
    <property type="term" value="F:ubiquitin protein ligase activity"/>
    <property type="evidence" value="ECO:0007669"/>
    <property type="project" value="UniProtKB-EC"/>
</dbReference>
<dbReference type="Proteomes" id="UP000250235">
    <property type="component" value="Unassembled WGS sequence"/>
</dbReference>
<reference evidence="19 20" key="1">
    <citation type="journal article" date="2015" name="Proc. Natl. Acad. Sci. U.S.A.">
        <title>The resurrection genome of Boea hygrometrica: A blueprint for survival of dehydration.</title>
        <authorList>
            <person name="Xiao L."/>
            <person name="Yang G."/>
            <person name="Zhang L."/>
            <person name="Yang X."/>
            <person name="Zhao S."/>
            <person name="Ji Z."/>
            <person name="Zhou Q."/>
            <person name="Hu M."/>
            <person name="Wang Y."/>
            <person name="Chen M."/>
            <person name="Xu Y."/>
            <person name="Jin H."/>
            <person name="Xiao X."/>
            <person name="Hu G."/>
            <person name="Bao F."/>
            <person name="Hu Y."/>
            <person name="Wan P."/>
            <person name="Li L."/>
            <person name="Deng X."/>
            <person name="Kuang T."/>
            <person name="Xiang C."/>
            <person name="Zhu J.K."/>
            <person name="Oliver M.J."/>
            <person name="He Y."/>
        </authorList>
    </citation>
    <scope>NUCLEOTIDE SEQUENCE [LARGE SCALE GENOMIC DNA]</scope>
    <source>
        <strain evidence="20">cv. XS01</strain>
    </source>
</reference>
<dbReference type="GO" id="GO:0016020">
    <property type="term" value="C:membrane"/>
    <property type="evidence" value="ECO:0007669"/>
    <property type="project" value="UniProtKB-SubCell"/>
</dbReference>
<feature type="domain" description="RING-type" evidence="18">
    <location>
        <begin position="114"/>
        <end position="156"/>
    </location>
</feature>
<protein>
    <recommendedName>
        <fullName evidence="4">RING-type E3 ubiquitin transferase</fullName>
        <ecNumber evidence="4">2.3.2.27</ecNumber>
    </recommendedName>
</protein>
<evidence type="ECO:0000256" key="3">
    <source>
        <dbReference type="ARBA" id="ARBA00004906"/>
    </source>
</evidence>
<accession>A0A2Z7D5E2</accession>
<dbReference type="PROSITE" id="PS50089">
    <property type="entry name" value="ZF_RING_2"/>
    <property type="match status" value="1"/>
</dbReference>
<evidence type="ECO:0000256" key="15">
    <source>
        <dbReference type="PROSITE-ProRule" id="PRU00175"/>
    </source>
</evidence>
<feature type="signal peptide" evidence="17">
    <location>
        <begin position="1"/>
        <end position="21"/>
    </location>
</feature>
<organism evidence="19 20">
    <name type="scientific">Dorcoceras hygrometricum</name>
    <dbReference type="NCBI Taxonomy" id="472368"/>
    <lineage>
        <taxon>Eukaryota</taxon>
        <taxon>Viridiplantae</taxon>
        <taxon>Streptophyta</taxon>
        <taxon>Embryophyta</taxon>
        <taxon>Tracheophyta</taxon>
        <taxon>Spermatophyta</taxon>
        <taxon>Magnoliopsida</taxon>
        <taxon>eudicotyledons</taxon>
        <taxon>Gunneridae</taxon>
        <taxon>Pentapetalae</taxon>
        <taxon>asterids</taxon>
        <taxon>lamiids</taxon>
        <taxon>Lamiales</taxon>
        <taxon>Gesneriaceae</taxon>
        <taxon>Didymocarpoideae</taxon>
        <taxon>Trichosporeae</taxon>
        <taxon>Loxocarpinae</taxon>
        <taxon>Dorcoceras</taxon>
    </lineage>
</organism>
<comment type="pathway">
    <text evidence="3">Protein modification; protein ubiquitination.</text>
</comment>
<keyword evidence="7" id="KW-0479">Metal-binding</keyword>
<dbReference type="SUPFAM" id="SSF57850">
    <property type="entry name" value="RING/U-box"/>
    <property type="match status" value="1"/>
</dbReference>
<dbReference type="EC" id="2.3.2.27" evidence="4"/>
<evidence type="ECO:0000256" key="6">
    <source>
        <dbReference type="ARBA" id="ARBA00022692"/>
    </source>
</evidence>
<dbReference type="AlphaFoldDB" id="A0A2Z7D5E2"/>
<evidence type="ECO:0000313" key="20">
    <source>
        <dbReference type="Proteomes" id="UP000250235"/>
    </source>
</evidence>
<evidence type="ECO:0000259" key="18">
    <source>
        <dbReference type="PROSITE" id="PS50089"/>
    </source>
</evidence>
<name>A0A2Z7D5E2_9LAMI</name>
<comment type="subcellular location">
    <subcellularLocation>
        <location evidence="2">Membrane</location>
        <topology evidence="2">Single-pass membrane protein</topology>
    </subcellularLocation>
</comment>
<dbReference type="SMART" id="SM00184">
    <property type="entry name" value="RING"/>
    <property type="match status" value="1"/>
</dbReference>
<dbReference type="EMBL" id="KQ991100">
    <property type="protein sequence ID" value="KZV52336.1"/>
    <property type="molecule type" value="Genomic_DNA"/>
</dbReference>
<evidence type="ECO:0000256" key="9">
    <source>
        <dbReference type="ARBA" id="ARBA00022771"/>
    </source>
</evidence>
<proteinExistence type="inferred from homology"/>
<keyword evidence="9 15" id="KW-0863">Zinc-finger</keyword>
<gene>
    <name evidence="19" type="ORF">F511_38598</name>
</gene>
<evidence type="ECO:0000256" key="16">
    <source>
        <dbReference type="SAM" id="Phobius"/>
    </source>
</evidence>
<evidence type="ECO:0000256" key="7">
    <source>
        <dbReference type="ARBA" id="ARBA00022723"/>
    </source>
</evidence>
<keyword evidence="20" id="KW-1185">Reference proteome</keyword>
<keyword evidence="13 16" id="KW-0472">Membrane</keyword>
<dbReference type="Gene3D" id="3.30.40.10">
    <property type="entry name" value="Zinc/RING finger domain, C3HC4 (zinc finger)"/>
    <property type="match status" value="1"/>
</dbReference>